<keyword evidence="5 6" id="KW-0456">Lyase</keyword>
<dbReference type="FunFam" id="3.30.230.40:FF:000001">
    <property type="entry name" value="Imidazoleglycerol-phosphate dehydratase HisB"/>
    <property type="match status" value="1"/>
</dbReference>
<organism evidence="7 8">
    <name type="scientific">Odinarchaeota yellowstonii (strain LCB_4)</name>
    <dbReference type="NCBI Taxonomy" id="1841599"/>
    <lineage>
        <taxon>Archaea</taxon>
        <taxon>Promethearchaeati</taxon>
        <taxon>Candidatus Odinarchaeota</taxon>
        <taxon>Candidatus Odinarchaeia</taxon>
        <taxon>Candidatus Odinarchaeales</taxon>
        <taxon>Candidatus Odinarchaeaceae</taxon>
        <taxon>Candidatus Odinarchaeum</taxon>
    </lineage>
</organism>
<dbReference type="PROSITE" id="PS00955">
    <property type="entry name" value="IGP_DEHYDRATASE_2"/>
    <property type="match status" value="1"/>
</dbReference>
<dbReference type="CDD" id="cd07914">
    <property type="entry name" value="IGPD"/>
    <property type="match status" value="1"/>
</dbReference>
<dbReference type="GO" id="GO:0000105">
    <property type="term" value="P:L-histidine biosynthetic process"/>
    <property type="evidence" value="ECO:0007669"/>
    <property type="project" value="UniProtKB-UniRule"/>
</dbReference>
<dbReference type="Proteomes" id="UP000186851">
    <property type="component" value="Chromosome"/>
</dbReference>
<keyword evidence="3 6" id="KW-0028">Amino-acid biosynthesis</keyword>
<dbReference type="GO" id="GO:0005737">
    <property type="term" value="C:cytoplasm"/>
    <property type="evidence" value="ECO:0007669"/>
    <property type="project" value="UniProtKB-SubCell"/>
</dbReference>
<accession>A0AAF0IB05</accession>
<comment type="subcellular location">
    <subcellularLocation>
        <location evidence="6">Cytoplasm</location>
    </subcellularLocation>
</comment>
<dbReference type="SUPFAM" id="SSF54211">
    <property type="entry name" value="Ribosomal protein S5 domain 2-like"/>
    <property type="match status" value="2"/>
</dbReference>
<dbReference type="PANTHER" id="PTHR23133">
    <property type="entry name" value="IMIDAZOLEGLYCEROL-PHOSPHATE DEHYDRATASE HIS7"/>
    <property type="match status" value="1"/>
</dbReference>
<dbReference type="FunFam" id="3.30.230.40:FF:000003">
    <property type="entry name" value="Imidazoleglycerol-phosphate dehydratase HisB"/>
    <property type="match status" value="1"/>
</dbReference>
<protein>
    <recommendedName>
        <fullName evidence="2 6">Imidazoleglycerol-phosphate dehydratase</fullName>
        <shortName evidence="6">IGPD</shortName>
        <ecNumber evidence="6">4.2.1.19</ecNumber>
    </recommendedName>
</protein>
<dbReference type="Gene3D" id="3.30.230.40">
    <property type="entry name" value="Imidazole glycerol phosphate dehydratase, domain 1"/>
    <property type="match status" value="2"/>
</dbReference>
<dbReference type="EC" id="4.2.1.19" evidence="6"/>
<dbReference type="InterPro" id="IPR020565">
    <property type="entry name" value="ImidazoleglycerP_deHydtase_CS"/>
</dbReference>
<evidence type="ECO:0000256" key="2">
    <source>
        <dbReference type="ARBA" id="ARBA00016664"/>
    </source>
</evidence>
<evidence type="ECO:0000256" key="6">
    <source>
        <dbReference type="HAMAP-Rule" id="MF_00076"/>
    </source>
</evidence>
<comment type="similarity">
    <text evidence="6">Belongs to the imidazoleglycerol-phosphate dehydratase family.</text>
</comment>
<dbReference type="InterPro" id="IPR000807">
    <property type="entry name" value="ImidazoleglycerolP_deHydtase"/>
</dbReference>
<comment type="pathway">
    <text evidence="1 6">Amino-acid biosynthesis; L-histidine biosynthesis; L-histidine from 5-phospho-alpha-D-ribose 1-diphosphate: step 6/9.</text>
</comment>
<keyword evidence="4 6" id="KW-0368">Histidine biosynthesis</keyword>
<dbReference type="InterPro" id="IPR038494">
    <property type="entry name" value="IGPD_sf"/>
</dbReference>
<dbReference type="Pfam" id="PF00475">
    <property type="entry name" value="IGPD"/>
    <property type="match status" value="1"/>
</dbReference>
<name>A0AAF0IB05_ODILC</name>
<reference evidence="7" key="2">
    <citation type="journal article" date="2022" name="Nat. Microbiol.">
        <title>A closed Candidatus Odinarchaeum chromosome exposes Asgard archaeal viruses.</title>
        <authorList>
            <person name="Tamarit D."/>
            <person name="Caceres E.F."/>
            <person name="Krupovic M."/>
            <person name="Nijland R."/>
            <person name="Eme L."/>
            <person name="Robinson N.P."/>
            <person name="Ettema T.J.G."/>
        </authorList>
    </citation>
    <scope>NUCLEOTIDE SEQUENCE</scope>
    <source>
        <strain evidence="7">LCB_4</strain>
    </source>
</reference>
<dbReference type="NCBIfam" id="NF002111">
    <property type="entry name" value="PRK00951.2-1"/>
    <property type="match status" value="1"/>
</dbReference>
<evidence type="ECO:0000313" key="7">
    <source>
        <dbReference type="EMBL" id="WEU39926.1"/>
    </source>
</evidence>
<dbReference type="HAMAP" id="MF_00076">
    <property type="entry name" value="HisB"/>
    <property type="match status" value="1"/>
</dbReference>
<evidence type="ECO:0000256" key="4">
    <source>
        <dbReference type="ARBA" id="ARBA00023102"/>
    </source>
</evidence>
<evidence type="ECO:0000256" key="1">
    <source>
        <dbReference type="ARBA" id="ARBA00005047"/>
    </source>
</evidence>
<keyword evidence="6" id="KW-0963">Cytoplasm</keyword>
<dbReference type="NCBIfam" id="NF002114">
    <property type="entry name" value="PRK00951.2-4"/>
    <property type="match status" value="1"/>
</dbReference>
<evidence type="ECO:0000313" key="8">
    <source>
        <dbReference type="Proteomes" id="UP000186851"/>
    </source>
</evidence>
<evidence type="ECO:0000256" key="5">
    <source>
        <dbReference type="ARBA" id="ARBA00023239"/>
    </source>
</evidence>
<gene>
    <name evidence="6 7" type="primary">hisB</name>
    <name evidence="7" type="ORF">OdinLCB4_005505</name>
</gene>
<dbReference type="PANTHER" id="PTHR23133:SF2">
    <property type="entry name" value="IMIDAZOLEGLYCEROL-PHOSPHATE DEHYDRATASE"/>
    <property type="match status" value="1"/>
</dbReference>
<dbReference type="KEGG" id="oyw:OdinLCB4_005505"/>
<reference evidence="7" key="1">
    <citation type="journal article" date="2017" name="Nature">
        <title>Asgard archaea illuminate the origin of eukaryotic cellular complexity.</title>
        <authorList>
            <person name="Zaremba-Niedzwiedzka K."/>
            <person name="Caceres E.F."/>
            <person name="Saw J.H."/>
            <person name="Backstrom D."/>
            <person name="Juzokaite L."/>
            <person name="Vancaester E."/>
            <person name="Seitz K.W."/>
            <person name="Anantharaman K."/>
            <person name="Starnawski P."/>
            <person name="Kjeldsen K.U."/>
            <person name="Scott M.B."/>
            <person name="Nunoura T."/>
            <person name="Banfield J.F."/>
            <person name="Schramm A."/>
            <person name="Baker B.J."/>
            <person name="Spang A."/>
            <person name="Ettema T.J.G."/>
        </authorList>
    </citation>
    <scope>NUCLEOTIDE SEQUENCE</scope>
    <source>
        <strain evidence="7">LCB_4</strain>
    </source>
</reference>
<evidence type="ECO:0000256" key="3">
    <source>
        <dbReference type="ARBA" id="ARBA00022605"/>
    </source>
</evidence>
<dbReference type="EMBL" id="CP091871">
    <property type="protein sequence ID" value="WEU39926.1"/>
    <property type="molecule type" value="Genomic_DNA"/>
</dbReference>
<dbReference type="AlphaFoldDB" id="A0AAF0IB05"/>
<dbReference type="InterPro" id="IPR020568">
    <property type="entry name" value="Ribosomal_Su5_D2-typ_SF"/>
</dbReference>
<sequence>MRTADLKRTTKETNIQVKLNLDGKGISDIKTPINFLNHMLTTISKHSNIDLTISAEGDSPHHIAEDVAITFAEALNTALRDKKGIERFGEATIPMDDALAQVALDLGGRPYYVLNIDFKRPSIDDMAAEDIIHFLKTFSSNLKINLHAKILYGENDHHKIEALFKALAVALKRAIKLTNIDAVPSTKGVI</sequence>
<dbReference type="GO" id="GO:0004424">
    <property type="term" value="F:imidazoleglycerol-phosphate dehydratase activity"/>
    <property type="evidence" value="ECO:0007669"/>
    <property type="project" value="UniProtKB-UniRule"/>
</dbReference>
<proteinExistence type="inferred from homology"/>
<comment type="catalytic activity">
    <reaction evidence="6">
        <text>D-erythro-1-(imidazol-4-yl)glycerol 3-phosphate = 3-(imidazol-4-yl)-2-oxopropyl phosphate + H2O</text>
        <dbReference type="Rhea" id="RHEA:11040"/>
        <dbReference type="ChEBI" id="CHEBI:15377"/>
        <dbReference type="ChEBI" id="CHEBI:57766"/>
        <dbReference type="ChEBI" id="CHEBI:58278"/>
        <dbReference type="EC" id="4.2.1.19"/>
    </reaction>
</comment>